<dbReference type="InterPro" id="IPR013656">
    <property type="entry name" value="PAS_4"/>
</dbReference>
<dbReference type="PROSITE" id="PS50883">
    <property type="entry name" value="EAL"/>
    <property type="match status" value="1"/>
</dbReference>
<feature type="region of interest" description="Disordered" evidence="1">
    <location>
        <begin position="1248"/>
        <end position="1268"/>
    </location>
</feature>
<evidence type="ECO:0000256" key="1">
    <source>
        <dbReference type="SAM" id="MobiDB-lite"/>
    </source>
</evidence>
<accession>A0A2C9D9X1</accession>
<dbReference type="CDD" id="cd00130">
    <property type="entry name" value="PAS"/>
    <property type="match status" value="5"/>
</dbReference>
<evidence type="ECO:0000313" key="7">
    <source>
        <dbReference type="EMBL" id="SON56938.1"/>
    </source>
</evidence>
<evidence type="ECO:0000256" key="2">
    <source>
        <dbReference type="SAM" id="Phobius"/>
    </source>
</evidence>
<feature type="compositionally biased region" description="Basic and acidic residues" evidence="1">
    <location>
        <begin position="1258"/>
        <end position="1268"/>
    </location>
</feature>
<reference evidence="8" key="1">
    <citation type="submission" date="2017-09" db="EMBL/GenBank/DDBJ databases">
        <title>Genome sequence of Nannocystis excedens DSM 71.</title>
        <authorList>
            <person name="Blom J."/>
        </authorList>
    </citation>
    <scope>NUCLEOTIDE SEQUENCE [LARGE SCALE GENOMIC DNA]</scope>
    <source>
        <strain evidence="8">type strain: E19</strain>
    </source>
</reference>
<keyword evidence="7" id="KW-0378">Hydrolase</keyword>
<dbReference type="PROSITE" id="PS50887">
    <property type="entry name" value="GGDEF"/>
    <property type="match status" value="1"/>
</dbReference>
<feature type="domain" description="PAC" evidence="4">
    <location>
        <begin position="637"/>
        <end position="693"/>
    </location>
</feature>
<dbReference type="PANTHER" id="PTHR44757">
    <property type="entry name" value="DIGUANYLATE CYCLASE DGCP"/>
    <property type="match status" value="1"/>
</dbReference>
<protein>
    <submittedName>
        <fullName evidence="7">Cyclic di-GMP phosphodiesterase Gmr</fullName>
        <ecNumber evidence="7">3.1.4.52</ecNumber>
    </submittedName>
</protein>
<dbReference type="SUPFAM" id="SSF55785">
    <property type="entry name" value="PYP-like sensor domain (PAS domain)"/>
    <property type="match status" value="5"/>
</dbReference>
<dbReference type="SMART" id="SM00267">
    <property type="entry name" value="GGDEF"/>
    <property type="match status" value="1"/>
</dbReference>
<dbReference type="SMART" id="SM00091">
    <property type="entry name" value="PAS"/>
    <property type="match status" value="5"/>
</dbReference>
<evidence type="ECO:0000259" key="4">
    <source>
        <dbReference type="PROSITE" id="PS50113"/>
    </source>
</evidence>
<dbReference type="PROSITE" id="PS50112">
    <property type="entry name" value="PAS"/>
    <property type="match status" value="3"/>
</dbReference>
<feature type="domain" description="PAC" evidence="4">
    <location>
        <begin position="516"/>
        <end position="571"/>
    </location>
</feature>
<dbReference type="InterPro" id="IPR001633">
    <property type="entry name" value="EAL_dom"/>
</dbReference>
<dbReference type="InterPro" id="IPR043128">
    <property type="entry name" value="Rev_trsase/Diguanyl_cyclase"/>
</dbReference>
<keyword evidence="2" id="KW-0472">Membrane</keyword>
<dbReference type="InterPro" id="IPR052155">
    <property type="entry name" value="Biofilm_reg_signaling"/>
</dbReference>
<feature type="transmembrane region" description="Helical" evidence="2">
    <location>
        <begin position="146"/>
        <end position="164"/>
    </location>
</feature>
<dbReference type="Pfam" id="PF00563">
    <property type="entry name" value="EAL"/>
    <property type="match status" value="1"/>
</dbReference>
<dbReference type="PROSITE" id="PS50113">
    <property type="entry name" value="PAC"/>
    <property type="match status" value="2"/>
</dbReference>
<dbReference type="InterPro" id="IPR013767">
    <property type="entry name" value="PAS_fold"/>
</dbReference>
<dbReference type="Gene3D" id="3.30.70.270">
    <property type="match status" value="1"/>
</dbReference>
<feature type="domain" description="PAS" evidence="3">
    <location>
        <begin position="204"/>
        <end position="248"/>
    </location>
</feature>
<feature type="domain" description="GGDEF" evidence="6">
    <location>
        <begin position="847"/>
        <end position="980"/>
    </location>
</feature>
<evidence type="ECO:0000259" key="6">
    <source>
        <dbReference type="PROSITE" id="PS50887"/>
    </source>
</evidence>
<proteinExistence type="predicted"/>
<name>A0A2C9D9X1_9HYPH</name>
<dbReference type="SMART" id="SM00086">
    <property type="entry name" value="PAC"/>
    <property type="match status" value="5"/>
</dbReference>
<dbReference type="GO" id="GO:0071111">
    <property type="term" value="F:cyclic-guanylate-specific phosphodiesterase activity"/>
    <property type="evidence" value="ECO:0007669"/>
    <property type="project" value="UniProtKB-EC"/>
</dbReference>
<dbReference type="Pfam" id="PF00990">
    <property type="entry name" value="GGDEF"/>
    <property type="match status" value="1"/>
</dbReference>
<dbReference type="SUPFAM" id="SSF141868">
    <property type="entry name" value="EAL domain-like"/>
    <property type="match status" value="1"/>
</dbReference>
<dbReference type="NCBIfam" id="TIGR00229">
    <property type="entry name" value="sensory_box"/>
    <property type="match status" value="5"/>
</dbReference>
<dbReference type="InterPro" id="IPR000700">
    <property type="entry name" value="PAS-assoc_C"/>
</dbReference>
<feature type="transmembrane region" description="Helical" evidence="2">
    <location>
        <begin position="63"/>
        <end position="83"/>
    </location>
</feature>
<dbReference type="KEGG" id="hdi:HDIA_3397"/>
<dbReference type="CDD" id="cd01949">
    <property type="entry name" value="GGDEF"/>
    <property type="match status" value="1"/>
</dbReference>
<dbReference type="InterPro" id="IPR000160">
    <property type="entry name" value="GGDEF_dom"/>
</dbReference>
<dbReference type="Proteomes" id="UP000223606">
    <property type="component" value="Chromosome 1"/>
</dbReference>
<dbReference type="Pfam" id="PF08448">
    <property type="entry name" value="PAS_4"/>
    <property type="match status" value="3"/>
</dbReference>
<evidence type="ECO:0000259" key="3">
    <source>
        <dbReference type="PROSITE" id="PS50112"/>
    </source>
</evidence>
<sequence>MLPARDPSEWQENEGDLDRWLAGLGQGAERKLCWAGAVVPLLIPVWVWGGHVLAPAGDMAPAAWPYVAMLPFALVIAAGNLVASHRKWTFWGALVSYLAIDLLAMRAGAAIDVGADRQAMVFALLALVPLTHWRGMPAGDRMRLQLFVLLVPFATGLAGGWPGFAPCTYLLWALPAGLAGLCASAIIGKAENAERQAVRWLSGKNDRWRTFMRHAKSGIAILDGDGRITEFNASFARLIQRENEDLRGCPIDEFVPDFSKLMLRELMAAGIPITLPVHVSGPEGLSIDLEVSGHSFMWLGQRRFFAHFRDITASRETERSLRTQERIFAAIMADAPDSVVLVDPFDLRFVEFNDRACADLGYTRAEFGAMSIFDILEDPNPEIAQEINVSLKATRQTKFEDRYRHKDGHRIDVYVSLRRVNIDERAFVLGFWSDISAEKAMRRELAEREQYQRTLIDNFPFIVWMKDREGRYLTANSSFLVKRHFSEFGQFVGKTDFELFPEDASSYVDEDKAVMERGTARFKEEQVLHDGSLLWLETYLAPVVMNGETLGTIGFARDITEKVEKDKQVRELSLAVEQSSNGIVIIDMKGGVEYANPAFLAPCGLTLEEARGRHVRDLRGNRTSDEELAQMAATLAAGEPCQLITDYVDATGRLATDHVRATPIRSPDGQILRCLGVHEDITEARAAEARLRAREREFRTLVENSPDLILRFDSRHDLRFVSPAISFMLGHDPETMIGKPLDESMLFDRDAFEEKLGQVFRGEGDLNMIARFRHSYDQTVHAEVHFAPEYDDDRQEVVTVLAIVHDVTDRVARDENIRRLAFTDLLTDLPNRAKFNTVLGAKLAAEARFDLMMVDLDRFKDVNDSLGHSFGDELLRQAAQRITGALGPDDLVARLGGDEFALILPGARAREDCEALAGDLVRRLSEAFHLADREVFVSASIGIVECACKETSPDDLMVQVDAALYDAKRAGRNTFRFHREELTIEARDRLALGMDLHGAQSRGEFRLLLQPKVDLETGRTSGAEALLRWQHPERGAIPPDKFIPLAEETGRIIEIGRWVIEEACRHAVVVNTGRAVPVRIALNLSPRQFVQNDVVATLRDGLRSTGCRGEWIEVEITESLLINDCFAVREALGEIHALGITVAIDDFGTGHAALANLDRLQLDVLKIDRSFVKDVECDDRKRELIRAFVAVARAYDLDVVAEGVEDVIQSQFLRGLGCKSAQGYLFGRPMPITDFRLLLSRQPDDGWPLIDDVQGETPKPDKGRRAAG</sequence>
<dbReference type="Gene3D" id="3.20.20.450">
    <property type="entry name" value="EAL domain"/>
    <property type="match status" value="1"/>
</dbReference>
<feature type="transmembrane region" description="Helical" evidence="2">
    <location>
        <begin position="117"/>
        <end position="134"/>
    </location>
</feature>
<feature type="transmembrane region" description="Helical" evidence="2">
    <location>
        <begin position="90"/>
        <end position="111"/>
    </location>
</feature>
<feature type="domain" description="PAS" evidence="3">
    <location>
        <begin position="694"/>
        <end position="763"/>
    </location>
</feature>
<dbReference type="EMBL" id="LT960614">
    <property type="protein sequence ID" value="SON56938.1"/>
    <property type="molecule type" value="Genomic_DNA"/>
</dbReference>
<dbReference type="Gene3D" id="3.30.450.20">
    <property type="entry name" value="PAS domain"/>
    <property type="match status" value="5"/>
</dbReference>
<keyword evidence="2" id="KW-1133">Transmembrane helix</keyword>
<gene>
    <name evidence="7" type="primary">gmr_7</name>
    <name evidence="7" type="ORF">HDIA_3397</name>
</gene>
<dbReference type="Pfam" id="PF00989">
    <property type="entry name" value="PAS"/>
    <property type="match status" value="1"/>
</dbReference>
<dbReference type="PANTHER" id="PTHR44757:SF2">
    <property type="entry name" value="BIOFILM ARCHITECTURE MAINTENANCE PROTEIN MBAA"/>
    <property type="match status" value="1"/>
</dbReference>
<dbReference type="SMART" id="SM00052">
    <property type="entry name" value="EAL"/>
    <property type="match status" value="1"/>
</dbReference>
<dbReference type="SUPFAM" id="SSF55073">
    <property type="entry name" value="Nucleotide cyclase"/>
    <property type="match status" value="1"/>
</dbReference>
<organism evidence="7 8">
    <name type="scientific">Hartmannibacter diazotrophicus</name>
    <dbReference type="NCBI Taxonomy" id="1482074"/>
    <lineage>
        <taxon>Bacteria</taxon>
        <taxon>Pseudomonadati</taxon>
        <taxon>Pseudomonadota</taxon>
        <taxon>Alphaproteobacteria</taxon>
        <taxon>Hyphomicrobiales</taxon>
        <taxon>Pleomorphomonadaceae</taxon>
        <taxon>Hartmannibacter</taxon>
    </lineage>
</organism>
<keyword evidence="8" id="KW-1185">Reference proteome</keyword>
<feature type="transmembrane region" description="Helical" evidence="2">
    <location>
        <begin position="32"/>
        <end position="51"/>
    </location>
</feature>
<keyword evidence="2" id="KW-0812">Transmembrane</keyword>
<dbReference type="NCBIfam" id="TIGR00254">
    <property type="entry name" value="GGDEF"/>
    <property type="match status" value="1"/>
</dbReference>
<feature type="domain" description="EAL" evidence="5">
    <location>
        <begin position="989"/>
        <end position="1243"/>
    </location>
</feature>
<dbReference type="GO" id="GO:0006355">
    <property type="term" value="P:regulation of DNA-templated transcription"/>
    <property type="evidence" value="ECO:0007669"/>
    <property type="project" value="InterPro"/>
</dbReference>
<dbReference type="InterPro" id="IPR029787">
    <property type="entry name" value="Nucleotide_cyclase"/>
</dbReference>
<feature type="domain" description="PAS" evidence="3">
    <location>
        <begin position="568"/>
        <end position="618"/>
    </location>
</feature>
<dbReference type="AlphaFoldDB" id="A0A2C9D9X1"/>
<dbReference type="InterPro" id="IPR001610">
    <property type="entry name" value="PAC"/>
</dbReference>
<dbReference type="InterPro" id="IPR035919">
    <property type="entry name" value="EAL_sf"/>
</dbReference>
<dbReference type="CDD" id="cd01948">
    <property type="entry name" value="EAL"/>
    <property type="match status" value="1"/>
</dbReference>
<dbReference type="EC" id="3.1.4.52" evidence="7"/>
<evidence type="ECO:0000313" key="8">
    <source>
        <dbReference type="Proteomes" id="UP000223606"/>
    </source>
</evidence>
<evidence type="ECO:0000259" key="5">
    <source>
        <dbReference type="PROSITE" id="PS50883"/>
    </source>
</evidence>
<dbReference type="Pfam" id="PF13426">
    <property type="entry name" value="PAS_9"/>
    <property type="match status" value="1"/>
</dbReference>
<dbReference type="InterPro" id="IPR000014">
    <property type="entry name" value="PAS"/>
</dbReference>
<dbReference type="InterPro" id="IPR035965">
    <property type="entry name" value="PAS-like_dom_sf"/>
</dbReference>